<evidence type="ECO:0000313" key="4">
    <source>
        <dbReference type="Proteomes" id="UP001529510"/>
    </source>
</evidence>
<comment type="caution">
    <text evidence="3">The sequence shown here is derived from an EMBL/GenBank/DDBJ whole genome shotgun (WGS) entry which is preliminary data.</text>
</comment>
<dbReference type="CDD" id="cd11304">
    <property type="entry name" value="Cadherin_repeat"/>
    <property type="match status" value="1"/>
</dbReference>
<feature type="non-terminal residue" evidence="3">
    <location>
        <position position="68"/>
    </location>
</feature>
<name>A0ABD0Q223_CIRMR</name>
<keyword evidence="4" id="KW-1185">Reference proteome</keyword>
<gene>
    <name evidence="3" type="ORF">M9458_025469</name>
</gene>
<dbReference type="GO" id="GO:0016020">
    <property type="term" value="C:membrane"/>
    <property type="evidence" value="ECO:0007669"/>
    <property type="project" value="UniProtKB-SubCell"/>
</dbReference>
<sequence length="68" mass="7591">DTGNYSAMLYRLIIPPTTDGKDGFVIEPFTGVIKTAIMYRNMRRSYFKFDVVATDDYGEGLSSSAQVV</sequence>
<dbReference type="SUPFAM" id="SSF49313">
    <property type="entry name" value="Cadherin-like"/>
    <property type="match status" value="1"/>
</dbReference>
<evidence type="ECO:0000313" key="3">
    <source>
        <dbReference type="EMBL" id="KAL0180027.1"/>
    </source>
</evidence>
<organism evidence="3 4">
    <name type="scientific">Cirrhinus mrigala</name>
    <name type="common">Mrigala</name>
    <dbReference type="NCBI Taxonomy" id="683832"/>
    <lineage>
        <taxon>Eukaryota</taxon>
        <taxon>Metazoa</taxon>
        <taxon>Chordata</taxon>
        <taxon>Craniata</taxon>
        <taxon>Vertebrata</taxon>
        <taxon>Euteleostomi</taxon>
        <taxon>Actinopterygii</taxon>
        <taxon>Neopterygii</taxon>
        <taxon>Teleostei</taxon>
        <taxon>Ostariophysi</taxon>
        <taxon>Cypriniformes</taxon>
        <taxon>Cyprinidae</taxon>
        <taxon>Labeoninae</taxon>
        <taxon>Labeonini</taxon>
        <taxon>Cirrhinus</taxon>
    </lineage>
</organism>
<accession>A0ABD0Q223</accession>
<comment type="subcellular location">
    <subcellularLocation>
        <location evidence="1">Membrane</location>
    </subcellularLocation>
</comment>
<dbReference type="AlphaFoldDB" id="A0ABD0Q223"/>
<protein>
    <submittedName>
        <fullName evidence="3">Uncharacterized protein</fullName>
    </submittedName>
</protein>
<reference evidence="3 4" key="1">
    <citation type="submission" date="2024-05" db="EMBL/GenBank/DDBJ databases">
        <title>Genome sequencing and assembly of Indian major carp, Cirrhinus mrigala (Hamilton, 1822).</title>
        <authorList>
            <person name="Mohindra V."/>
            <person name="Chowdhury L.M."/>
            <person name="Lal K."/>
            <person name="Jena J.K."/>
        </authorList>
    </citation>
    <scope>NUCLEOTIDE SEQUENCE [LARGE SCALE GENOMIC DNA]</scope>
    <source>
        <strain evidence="3">CM1030</strain>
        <tissue evidence="3">Blood</tissue>
    </source>
</reference>
<dbReference type="InterPro" id="IPR015919">
    <property type="entry name" value="Cadherin-like_sf"/>
</dbReference>
<evidence type="ECO:0000256" key="1">
    <source>
        <dbReference type="ARBA" id="ARBA00004370"/>
    </source>
</evidence>
<proteinExistence type="predicted"/>
<keyword evidence="2" id="KW-0472">Membrane</keyword>
<evidence type="ECO:0000256" key="2">
    <source>
        <dbReference type="ARBA" id="ARBA00023136"/>
    </source>
</evidence>
<dbReference type="EMBL" id="JAMKFB020000012">
    <property type="protein sequence ID" value="KAL0180027.1"/>
    <property type="molecule type" value="Genomic_DNA"/>
</dbReference>
<feature type="non-terminal residue" evidence="3">
    <location>
        <position position="1"/>
    </location>
</feature>
<dbReference type="Proteomes" id="UP001529510">
    <property type="component" value="Unassembled WGS sequence"/>
</dbReference>
<dbReference type="Gene3D" id="2.60.40.60">
    <property type="entry name" value="Cadherins"/>
    <property type="match status" value="1"/>
</dbReference>